<accession>A0A086FME5</accession>
<dbReference type="AlphaFoldDB" id="A0A086FME5"/>
<dbReference type="EMBL" id="JTBC02000001">
    <property type="protein sequence ID" value="PNO72084.1"/>
    <property type="molecule type" value="Genomic_DNA"/>
</dbReference>
<dbReference type="Pfam" id="PF02668">
    <property type="entry name" value="TauD"/>
    <property type="match status" value="1"/>
</dbReference>
<dbReference type="EMBL" id="LFJS01000012">
    <property type="protein sequence ID" value="KMU51187.1"/>
    <property type="molecule type" value="Genomic_DNA"/>
</dbReference>
<dbReference type="EMBL" id="QJQB01000206">
    <property type="protein sequence ID" value="PYA69609.1"/>
    <property type="molecule type" value="Genomic_DNA"/>
</dbReference>
<evidence type="ECO:0000256" key="5">
    <source>
        <dbReference type="PIRSR" id="PIRSR019543-2"/>
    </source>
</evidence>
<dbReference type="GO" id="GO:0005506">
    <property type="term" value="F:iron ion binding"/>
    <property type="evidence" value="ECO:0007669"/>
    <property type="project" value="InterPro"/>
</dbReference>
<keyword evidence="15" id="KW-1185">Reference proteome</keyword>
<evidence type="ECO:0000313" key="11">
    <source>
        <dbReference type="EMBL" id="TQI85445.1"/>
    </source>
</evidence>
<evidence type="ECO:0000313" key="8">
    <source>
        <dbReference type="EMBL" id="KMU51187.1"/>
    </source>
</evidence>
<evidence type="ECO:0000259" key="6">
    <source>
        <dbReference type="Pfam" id="PF02668"/>
    </source>
</evidence>
<feature type="domain" description="TauD/TfdA-like" evidence="6">
    <location>
        <begin position="156"/>
        <end position="311"/>
    </location>
</feature>
<reference evidence="9" key="2">
    <citation type="submission" date="2017-12" db="EMBL/GenBank/DDBJ databases">
        <title>FDA dAtabase for Regulatory Grade micrObial Sequences (FDA-ARGOS): Supporting development and validation of Infectious Disease Dx tests.</title>
        <authorList>
            <person name="Campos J."/>
            <person name="Goldberg B."/>
            <person name="Tallon L.J."/>
            <person name="Sadzewicz L."/>
            <person name="Sengamalay N."/>
            <person name="Ott S."/>
            <person name="Godinez A."/>
            <person name="Nagaraj S."/>
            <person name="Vavikolanu K."/>
            <person name="Vyas G."/>
            <person name="Nadendla S."/>
            <person name="Aluvathingal J."/>
            <person name="Geyer C."/>
            <person name="Nandy P."/>
            <person name="Hobson J."/>
            <person name="Sichtig H."/>
        </authorList>
    </citation>
    <scope>NUCLEOTIDE SEQUENCE</scope>
    <source>
        <strain evidence="9">FDAARGOS_79</strain>
    </source>
</reference>
<evidence type="ECO:0000256" key="1">
    <source>
        <dbReference type="ARBA" id="ARBA00008425"/>
    </source>
</evidence>
<dbReference type="Proteomes" id="UP000030378">
    <property type="component" value="Unassembled WGS sequence"/>
</dbReference>
<dbReference type="Proteomes" id="UP000245399">
    <property type="component" value="Chromosome"/>
</dbReference>
<reference evidence="15" key="5">
    <citation type="submission" date="2018-06" db="EMBL/GenBank/DDBJ databases">
        <title>Serratia marcescens genome sequencing and assembly.</title>
        <authorList>
            <person name="Martins R.C."/>
            <person name="Perdigao-Neto L.V."/>
            <person name="Costa S.F."/>
            <person name="Levin A.S.S."/>
        </authorList>
    </citation>
    <scope>NUCLEOTIDE SEQUENCE [LARGE SCALE GENOMIC DNA]</scope>
    <source>
        <strain evidence="15">1283</strain>
    </source>
</reference>
<keyword evidence="4 5" id="KW-0408">Iron</keyword>
<protein>
    <submittedName>
        <fullName evidence="8 11">Taurine catabolism dioxygenase TauD</fullName>
    </submittedName>
</protein>
<reference evidence="8 13" key="1">
    <citation type="submission" date="2015-06" db="EMBL/GenBank/DDBJ databases">
        <title>Draft Genome of Serratia marcescens Strain AH0650_Sm1.</title>
        <authorList>
            <person name="Wan Y."/>
            <person name="Gorrie C."/>
            <person name="Holt K."/>
        </authorList>
    </citation>
    <scope>NUCLEOTIDE SEQUENCE [LARGE SCALE GENOMIC DNA]</scope>
    <source>
        <strain evidence="8 13">AH0650_Sm1</strain>
    </source>
</reference>
<dbReference type="Proteomes" id="UP000037482">
    <property type="component" value="Unassembled WGS sequence"/>
</dbReference>
<dbReference type="GO" id="GO:0016706">
    <property type="term" value="F:2-oxoglutarate-dependent dioxygenase activity"/>
    <property type="evidence" value="ECO:0007669"/>
    <property type="project" value="UniProtKB-ARBA"/>
</dbReference>
<keyword evidence="2 5" id="KW-0479">Metal-binding</keyword>
<name>A0A086FME5_SERMA</name>
<keyword evidence="3" id="KW-0560">Oxidoreductase</keyword>
<accession>A0A656VH93</accession>
<reference evidence="7 14" key="4">
    <citation type="submission" date="2018-05" db="EMBL/GenBank/DDBJ databases">
        <title>Klebsiella quasipneumonaiae provides a window into carbapenemase gene transfer, plasmid rearrangements and nosocomial acquisition from the hospital environment.</title>
        <authorList>
            <person name="Mathers A.J."/>
            <person name="Vegesana K."/>
            <person name="Stoesser N."/>
            <person name="Crook D."/>
            <person name="Vaughan A."/>
            <person name="Barry K."/>
            <person name="Parikh H."/>
            <person name="Sebra R."/>
            <person name="Kotay S."/>
            <person name="Walker A.S."/>
            <person name="Sheppard A.E."/>
        </authorList>
    </citation>
    <scope>NUCLEOTIDE SEQUENCE [LARGE SCALE GENOMIC DNA]</scope>
    <source>
        <strain evidence="7 14">CAV1761</strain>
    </source>
</reference>
<reference evidence="12" key="3">
    <citation type="submission" date="2017-12" db="EMBL/GenBank/DDBJ databases">
        <title>FDA dAtabase for Regulatory Grade micrObial Sequences (FDA-ARGOS): Supporting development and validation of Infectious Disease Dx tests.</title>
        <authorList>
            <person name="Campos J."/>
            <person name="Goldberg B."/>
            <person name="Tallon L."/>
            <person name="Sadzewicz L."/>
            <person name="Sengamalay N."/>
            <person name="Ott S."/>
            <person name="Godinez A."/>
            <person name="Nagaraj S."/>
            <person name="Vavikolanu K."/>
            <person name="Vyas G."/>
            <person name="Nadendla S."/>
            <person name="Aluvathingal J."/>
            <person name="Geyer C."/>
            <person name="Nandy P."/>
            <person name="Hobson J."/>
            <person name="Sichtig H."/>
        </authorList>
    </citation>
    <scope>NUCLEOTIDE SEQUENCE [LARGE SCALE GENOMIC DNA]</scope>
    <source>
        <strain evidence="12">FDAARGOS_79</strain>
    </source>
</reference>
<evidence type="ECO:0000313" key="9">
    <source>
        <dbReference type="EMBL" id="PNO72084.1"/>
    </source>
</evidence>
<dbReference type="EMBL" id="VFMJ01000001">
    <property type="protein sequence ID" value="TQI85445.1"/>
    <property type="molecule type" value="Genomic_DNA"/>
</dbReference>
<dbReference type="Proteomes" id="UP000247823">
    <property type="component" value="Unassembled WGS sequence"/>
</dbReference>
<dbReference type="Gene3D" id="3.60.130.10">
    <property type="entry name" value="Clavaminate synthase-like"/>
    <property type="match status" value="1"/>
</dbReference>
<gene>
    <name evidence="8" type="ORF">AB868_01929</name>
    <name evidence="7" type="ORF">DKC05_08000</name>
    <name evidence="10" type="ORF">DMW51_09125</name>
    <name evidence="11" type="ORF">FHU12_2997</name>
    <name evidence="9" type="ORF">MC70_001005</name>
</gene>
<evidence type="ECO:0000313" key="16">
    <source>
        <dbReference type="Proteomes" id="UP000320710"/>
    </source>
</evidence>
<reference evidence="10 15" key="6">
    <citation type="submission" date="2018-06" db="EMBL/GenBank/DDBJ databases">
        <title>Serratia marcescens genome sequencing and assembly.</title>
        <authorList>
            <person name="Martins R.C.R."/>
            <person name="Perdigao-Neto L.V."/>
            <person name="Costa S.F."/>
            <person name="Levin A.S.S."/>
        </authorList>
    </citation>
    <scope>NUCLEOTIDE SEQUENCE [LARGE SCALE GENOMIC DNA]</scope>
    <source>
        <strain evidence="10 15">1283</strain>
    </source>
</reference>
<dbReference type="EMBL" id="CP029449">
    <property type="protein sequence ID" value="AWL67621.1"/>
    <property type="molecule type" value="Genomic_DNA"/>
</dbReference>
<evidence type="ECO:0000313" key="15">
    <source>
        <dbReference type="Proteomes" id="UP000247823"/>
    </source>
</evidence>
<dbReference type="RefSeq" id="WP_025301958.1">
    <property type="nucleotide sequence ID" value="NZ_CABHIE010000001.1"/>
</dbReference>
<reference evidence="11 16" key="8">
    <citation type="submission" date="2019-06" db="EMBL/GenBank/DDBJ databases">
        <authorList>
            <person name="Deangelis K."/>
            <person name="Huntemann M."/>
            <person name="Clum A."/>
            <person name="Pillay M."/>
            <person name="Palaniappan K."/>
            <person name="Varghese N."/>
            <person name="Mikhailova N."/>
            <person name="Stamatis D."/>
            <person name="Reddy T."/>
            <person name="Daum C."/>
            <person name="Shapiro N."/>
            <person name="Ivanova N."/>
            <person name="Kyrpides N."/>
            <person name="Woyke T."/>
        </authorList>
    </citation>
    <scope>NUCLEOTIDE SEQUENCE [LARGE SCALE GENOMIC DNA]</scope>
    <source>
        <strain evidence="11 16">106R</strain>
    </source>
</reference>
<evidence type="ECO:0000256" key="2">
    <source>
        <dbReference type="ARBA" id="ARBA00022723"/>
    </source>
</evidence>
<dbReference type="InterPro" id="IPR014503">
    <property type="entry name" value="Clavaminate_syn-like"/>
</dbReference>
<sequence length="334" mass="37761">MDYQNVFQLTDQERNELFSALDKIAYDPAGGDAYIHAIRSAMITHLPHRLSAALSQQKASIKPRPYLILKNVPVDKEVFFSPCPNQYTPSAKSGNISENLLVGISSLIGEPYSMYFEGKELINNLIPKREAKKEYTGLGFDVELDFHIENAALKHLEQFNVSPMGLLLAGVRRDPHSPMTRISDSRLAIAQLSREDVETLASPLYSIKLPYRWRQSTQAGREETALVPLISQNHVLPDVSAVFYPGMIAASTPRAEAALERFYGLVKENAIGIDICPGDLVYIDNRFALHSRDKFTPSFDERDTPLRWVQRVFISASLWNHRNLNQVEERIFSI</sequence>
<dbReference type="Proteomes" id="UP000320710">
    <property type="component" value="Unassembled WGS sequence"/>
</dbReference>
<feature type="binding site" evidence="5">
    <location>
        <position position="290"/>
    </location>
    <ligand>
        <name>Fe cation</name>
        <dbReference type="ChEBI" id="CHEBI:24875"/>
    </ligand>
</feature>
<comment type="similarity">
    <text evidence="1">Belongs to the clavaminate synthase family.</text>
</comment>
<evidence type="ECO:0000313" key="14">
    <source>
        <dbReference type="Proteomes" id="UP000245399"/>
    </source>
</evidence>
<proteinExistence type="inferred from homology"/>
<dbReference type="InterPro" id="IPR003819">
    <property type="entry name" value="TauD/TfdA-like"/>
</dbReference>
<keyword evidence="8" id="KW-0223">Dioxygenase</keyword>
<evidence type="ECO:0000313" key="10">
    <source>
        <dbReference type="EMBL" id="PYA69609.1"/>
    </source>
</evidence>
<evidence type="ECO:0000313" key="7">
    <source>
        <dbReference type="EMBL" id="AWL67621.1"/>
    </source>
</evidence>
<evidence type="ECO:0000256" key="4">
    <source>
        <dbReference type="ARBA" id="ARBA00023004"/>
    </source>
</evidence>
<reference evidence="10" key="7">
    <citation type="submission" date="2018-06" db="EMBL/GenBank/DDBJ databases">
        <authorList>
            <person name="Martins R.C."/>
            <person name="Perdigao-Neto L.V."/>
            <person name="Costa S.F."/>
            <person name="Levin A.S.S."/>
        </authorList>
    </citation>
    <scope>NUCLEOTIDE SEQUENCE</scope>
    <source>
        <strain evidence="10">1283</strain>
    </source>
</reference>
<dbReference type="GeneID" id="87005759"/>
<evidence type="ECO:0000256" key="3">
    <source>
        <dbReference type="ARBA" id="ARBA00023002"/>
    </source>
</evidence>
<reference evidence="11 16" key="9">
    <citation type="submission" date="2019-07" db="EMBL/GenBank/DDBJ databases">
        <title>Investigation of anaerobic lignin degradation for improved lignocellulosic biofuels.</title>
        <authorList>
            <person name="Deangelis K.PhD."/>
        </authorList>
    </citation>
    <scope>NUCLEOTIDE SEQUENCE [LARGE SCALE GENOMIC DNA]</scope>
    <source>
        <strain evidence="11 16">106R</strain>
    </source>
</reference>
<dbReference type="InterPro" id="IPR042098">
    <property type="entry name" value="TauD-like_sf"/>
</dbReference>
<organism evidence="8 13">
    <name type="scientific">Serratia marcescens</name>
    <dbReference type="NCBI Taxonomy" id="615"/>
    <lineage>
        <taxon>Bacteria</taxon>
        <taxon>Pseudomonadati</taxon>
        <taxon>Pseudomonadota</taxon>
        <taxon>Gammaproteobacteria</taxon>
        <taxon>Enterobacterales</taxon>
        <taxon>Yersiniaceae</taxon>
        <taxon>Serratia</taxon>
    </lineage>
</organism>
<evidence type="ECO:0000313" key="13">
    <source>
        <dbReference type="Proteomes" id="UP000037482"/>
    </source>
</evidence>
<dbReference type="SUPFAM" id="SSF51197">
    <property type="entry name" value="Clavaminate synthase-like"/>
    <property type="match status" value="1"/>
</dbReference>
<evidence type="ECO:0000313" key="12">
    <source>
        <dbReference type="Proteomes" id="UP000030378"/>
    </source>
</evidence>
<dbReference type="PIRSF" id="PIRSF019543">
    <property type="entry name" value="Clavaminate_syn"/>
    <property type="match status" value="1"/>
</dbReference>